<accession>B7WQQ7</accession>
<evidence type="ECO:0000313" key="7">
    <source>
        <dbReference type="Proteomes" id="UP000003039"/>
    </source>
</evidence>
<dbReference type="Proteomes" id="UP000003039">
    <property type="component" value="Unassembled WGS sequence"/>
</dbReference>
<evidence type="ECO:0000256" key="4">
    <source>
        <dbReference type="ARBA" id="ARBA00049244"/>
    </source>
</evidence>
<comment type="caution">
    <text evidence="6">The sequence shown here is derived from an EMBL/GenBank/DDBJ whole genome shotgun (WGS) entry which is preliminary data.</text>
</comment>
<organism evidence="6 7">
    <name type="scientific">Comamonas testosteroni (strain DSM 14576 / KF-1)</name>
    <name type="common">Pseudomonas testosteroni</name>
    <dbReference type="NCBI Taxonomy" id="399795"/>
    <lineage>
        <taxon>Bacteria</taxon>
        <taxon>Pseudomonadati</taxon>
        <taxon>Pseudomonadota</taxon>
        <taxon>Betaproteobacteria</taxon>
        <taxon>Burkholderiales</taxon>
        <taxon>Comamonadaceae</taxon>
        <taxon>Comamonas</taxon>
    </lineage>
</organism>
<dbReference type="RefSeq" id="WP_003054358.1">
    <property type="nucleotide sequence ID" value="NZ_AAUJ02000001.1"/>
</dbReference>
<keyword evidence="6" id="KW-0808">Transferase</keyword>
<dbReference type="GO" id="GO:0003887">
    <property type="term" value="F:DNA-directed DNA polymerase activity"/>
    <property type="evidence" value="ECO:0007669"/>
    <property type="project" value="UniProtKB-KW"/>
</dbReference>
<sequence>MIRLIILPPANICKIFSKNEMRKDQINANEMSSVDIERIRRQRDNITSSKNASPLRIISATKDVIDIEERRRRILFASEKDFVFENTGFLVAYTDEMRKKISEADFLSLSFRATAEAPSARTLAVGKSTEIGPGCNWDRYRKLANAAGYIPGVISTTRMRAWVVGLPGGDVMVWDLDVLDASAVTSLISDSINSKNLYCYNAAELLTWAMSTARAANMAPAAVYDPLWHVRYVDPDRIYDISRRAVIEQAAAALVKAHKKSSPPTSLEAIMHGAGMNARAVKAAHDRAWSVAPLSTWHYRNAVLGHADPHRVMMNRGWEVCATNLPTQLVQISCNGMPVDIDRLESIRCDAAAVVAKAASTVVEHIPSLYEIQARLSAMSGGATDEIRLAVGEYARSTGVELDASDNGLPSISLKSLSNKGAIALPGIAAWRDLCDARRTLASCDDLIASVSPNGRLHPLFGYDTVTGRLTAKRPASMAMDQRLRSAVTAPEGSVIISADYSQIELRIAACFAEKMRAGTGLPGMLATAFRTGVDPHLTTALQSVRQRGDIDFTGNAAAYIAGLCDEERCELKSRLFVERDTAKAQNFGLLYGMKDSSFWEYGRLAYGLTWTFEEAQAARDAWFKMYPEIALLHDSYQSTFSAAAKETLFLKAHDGVFQTTTSRVVSGATLSGRKVTATSPFLLLSYACQGTGADIIISAIASMDHGTRRHLVNVVHDELVLCVPESCSQREAAEVRRAMLSAEDAVFAQYNIPASVDITVGNSWS</sequence>
<comment type="subunit">
    <text evidence="1">Single-chain monomer with multiple functions.</text>
</comment>
<name>B7WQQ7_COMTK</name>
<evidence type="ECO:0000256" key="1">
    <source>
        <dbReference type="ARBA" id="ARBA00011541"/>
    </source>
</evidence>
<dbReference type="InterPro" id="IPR001098">
    <property type="entry name" value="DNA-dir_DNA_pol_A_palm_dom"/>
</dbReference>
<dbReference type="PANTHER" id="PTHR10133">
    <property type="entry name" value="DNA POLYMERASE I"/>
    <property type="match status" value="1"/>
</dbReference>
<dbReference type="PANTHER" id="PTHR10133:SF27">
    <property type="entry name" value="DNA POLYMERASE NU"/>
    <property type="match status" value="1"/>
</dbReference>
<keyword evidence="3" id="KW-0235">DNA replication</keyword>
<protein>
    <recommendedName>
        <fullName evidence="2">DNA-directed DNA polymerase</fullName>
        <ecNumber evidence="2">2.7.7.7</ecNumber>
    </recommendedName>
</protein>
<proteinExistence type="predicted"/>
<keyword evidence="6" id="KW-0239">DNA-directed DNA polymerase</keyword>
<dbReference type="Gene3D" id="1.10.150.20">
    <property type="entry name" value="5' to 3' exonuclease, C-terminal subdomain"/>
    <property type="match status" value="1"/>
</dbReference>
<dbReference type="OrthoDB" id="9806424at2"/>
<dbReference type="InterPro" id="IPR002298">
    <property type="entry name" value="DNA_polymerase_A"/>
</dbReference>
<dbReference type="GO" id="GO:0003677">
    <property type="term" value="F:DNA binding"/>
    <property type="evidence" value="ECO:0007669"/>
    <property type="project" value="InterPro"/>
</dbReference>
<dbReference type="GO" id="GO:0006261">
    <property type="term" value="P:DNA-templated DNA replication"/>
    <property type="evidence" value="ECO:0007669"/>
    <property type="project" value="InterPro"/>
</dbReference>
<reference evidence="6 7" key="1">
    <citation type="journal article" date="2004" name="Appl. Environ. Microbiol.">
        <title>Mineralization of individual congeners of linear alkylbenzenesulfonate by defined pairs of heterotrophic bacteria.</title>
        <authorList>
            <person name="Schleheck D."/>
            <person name="Knepper T.P."/>
            <person name="Fischer K."/>
            <person name="Cook A.M."/>
        </authorList>
    </citation>
    <scope>NUCLEOTIDE SEQUENCE [LARGE SCALE GENOMIC DNA]</scope>
    <source>
        <strain evidence="7">DSM 14576 / KF-1</strain>
    </source>
</reference>
<dbReference type="Pfam" id="PF00476">
    <property type="entry name" value="DNA_pol_A"/>
    <property type="match status" value="2"/>
</dbReference>
<evidence type="ECO:0000256" key="3">
    <source>
        <dbReference type="ARBA" id="ARBA00022705"/>
    </source>
</evidence>
<dbReference type="GO" id="GO:0006302">
    <property type="term" value="P:double-strand break repair"/>
    <property type="evidence" value="ECO:0007669"/>
    <property type="project" value="TreeGrafter"/>
</dbReference>
<feature type="domain" description="DNA-directed DNA polymerase family A palm" evidence="5">
    <location>
        <begin position="481"/>
        <end position="728"/>
    </location>
</feature>
<gene>
    <name evidence="6" type="ORF">CtesDRAFT_PD1998</name>
</gene>
<comment type="catalytic activity">
    <reaction evidence="4">
        <text>DNA(n) + a 2'-deoxyribonucleoside 5'-triphosphate = DNA(n+1) + diphosphate</text>
        <dbReference type="Rhea" id="RHEA:22508"/>
        <dbReference type="Rhea" id="RHEA-COMP:17339"/>
        <dbReference type="Rhea" id="RHEA-COMP:17340"/>
        <dbReference type="ChEBI" id="CHEBI:33019"/>
        <dbReference type="ChEBI" id="CHEBI:61560"/>
        <dbReference type="ChEBI" id="CHEBI:173112"/>
        <dbReference type="EC" id="2.7.7.7"/>
    </reaction>
</comment>
<evidence type="ECO:0000313" key="6">
    <source>
        <dbReference type="EMBL" id="EED67052.1"/>
    </source>
</evidence>
<dbReference type="SMART" id="SM00482">
    <property type="entry name" value="POLAc"/>
    <property type="match status" value="1"/>
</dbReference>
<dbReference type="EC" id="2.7.7.7" evidence="2"/>
<keyword evidence="6" id="KW-0548">Nucleotidyltransferase</keyword>
<dbReference type="AlphaFoldDB" id="B7WQQ7"/>
<dbReference type="eggNOG" id="COG0749">
    <property type="taxonomic scope" value="Bacteria"/>
</dbReference>
<evidence type="ECO:0000256" key="2">
    <source>
        <dbReference type="ARBA" id="ARBA00012417"/>
    </source>
</evidence>
<dbReference type="EMBL" id="AAUJ02000001">
    <property type="protein sequence ID" value="EED67052.1"/>
    <property type="molecule type" value="Genomic_DNA"/>
</dbReference>
<dbReference type="Gene3D" id="3.30.70.370">
    <property type="match status" value="1"/>
</dbReference>
<evidence type="ECO:0000259" key="5">
    <source>
        <dbReference type="SMART" id="SM00482"/>
    </source>
</evidence>
<dbReference type="InterPro" id="IPR043502">
    <property type="entry name" value="DNA/RNA_pol_sf"/>
</dbReference>
<dbReference type="SUPFAM" id="SSF56672">
    <property type="entry name" value="DNA/RNA polymerases"/>
    <property type="match status" value="1"/>
</dbReference>